<dbReference type="InterPro" id="IPR050172">
    <property type="entry name" value="SsuD_RutA_monooxygenase"/>
</dbReference>
<evidence type="ECO:0000259" key="5">
    <source>
        <dbReference type="Pfam" id="PF00296"/>
    </source>
</evidence>
<keyword evidence="2" id="KW-0288">FMN</keyword>
<name>A0ABU6CLI8_9ACTN</name>
<evidence type="ECO:0000313" key="6">
    <source>
        <dbReference type="EMBL" id="MEB3964816.1"/>
    </source>
</evidence>
<dbReference type="SUPFAM" id="SSF51679">
    <property type="entry name" value="Bacterial luciferase-like"/>
    <property type="match status" value="1"/>
</dbReference>
<evidence type="ECO:0000313" key="7">
    <source>
        <dbReference type="Proteomes" id="UP001352223"/>
    </source>
</evidence>
<dbReference type="NCBIfam" id="TIGR03621">
    <property type="entry name" value="F420_MSMEG_2516"/>
    <property type="match status" value="1"/>
</dbReference>
<evidence type="ECO:0000256" key="3">
    <source>
        <dbReference type="ARBA" id="ARBA00023002"/>
    </source>
</evidence>
<keyword evidence="1" id="KW-0285">Flavoprotein</keyword>
<keyword evidence="3" id="KW-0560">Oxidoreductase</keyword>
<dbReference type="Pfam" id="PF00296">
    <property type="entry name" value="Bac_luciferase"/>
    <property type="match status" value="1"/>
</dbReference>
<gene>
    <name evidence="6" type="ORF">OKJ48_31985</name>
</gene>
<evidence type="ECO:0000256" key="4">
    <source>
        <dbReference type="ARBA" id="ARBA00023033"/>
    </source>
</evidence>
<dbReference type="InterPro" id="IPR011251">
    <property type="entry name" value="Luciferase-like_dom"/>
</dbReference>
<protein>
    <submittedName>
        <fullName evidence="6">TIGR03621 family F420-dependent LLM class oxidoreductase</fullName>
    </submittedName>
</protein>
<proteinExistence type="predicted"/>
<comment type="caution">
    <text evidence="6">The sequence shown here is derived from an EMBL/GenBank/DDBJ whole genome shotgun (WGS) entry which is preliminary data.</text>
</comment>
<dbReference type="PANTHER" id="PTHR42847:SF4">
    <property type="entry name" value="ALKANESULFONATE MONOOXYGENASE-RELATED"/>
    <property type="match status" value="1"/>
</dbReference>
<keyword evidence="7" id="KW-1185">Reference proteome</keyword>
<evidence type="ECO:0000256" key="2">
    <source>
        <dbReference type="ARBA" id="ARBA00022643"/>
    </source>
</evidence>
<dbReference type="RefSeq" id="WP_324772535.1">
    <property type="nucleotide sequence ID" value="NZ_BAAATS010000006.1"/>
</dbReference>
<evidence type="ECO:0000256" key="1">
    <source>
        <dbReference type="ARBA" id="ARBA00022630"/>
    </source>
</evidence>
<accession>A0ABU6CLI8</accession>
<dbReference type="InterPro" id="IPR036661">
    <property type="entry name" value="Luciferase-like_sf"/>
</dbReference>
<dbReference type="Gene3D" id="3.20.20.30">
    <property type="entry name" value="Luciferase-like domain"/>
    <property type="match status" value="1"/>
</dbReference>
<dbReference type="InterPro" id="IPR019923">
    <property type="entry name" value="Lucif-like_OxRdtase_MSMEG_2516"/>
</dbReference>
<dbReference type="PANTHER" id="PTHR42847">
    <property type="entry name" value="ALKANESULFONATE MONOOXYGENASE"/>
    <property type="match status" value="1"/>
</dbReference>
<dbReference type="Proteomes" id="UP001352223">
    <property type="component" value="Unassembled WGS sequence"/>
</dbReference>
<feature type="domain" description="Luciferase-like" evidence="5">
    <location>
        <begin position="22"/>
        <end position="185"/>
    </location>
</feature>
<dbReference type="EMBL" id="JAOZYB010000317">
    <property type="protein sequence ID" value="MEB3964816.1"/>
    <property type="molecule type" value="Genomic_DNA"/>
</dbReference>
<reference evidence="6 7" key="1">
    <citation type="submission" date="2022-10" db="EMBL/GenBank/DDBJ databases">
        <authorList>
            <person name="Xie J."/>
            <person name="Shen N."/>
        </authorList>
    </citation>
    <scope>NUCLEOTIDE SEQUENCE [LARGE SCALE GENOMIC DNA]</scope>
    <source>
        <strain evidence="6 7">DSM 41681</strain>
    </source>
</reference>
<organism evidence="6 7">
    <name type="scientific">Streptomyces kunmingensis</name>
    <dbReference type="NCBI Taxonomy" id="68225"/>
    <lineage>
        <taxon>Bacteria</taxon>
        <taxon>Bacillati</taxon>
        <taxon>Actinomycetota</taxon>
        <taxon>Actinomycetes</taxon>
        <taxon>Kitasatosporales</taxon>
        <taxon>Streptomycetaceae</taxon>
        <taxon>Streptomyces</taxon>
    </lineage>
</organism>
<keyword evidence="4" id="KW-0503">Monooxygenase</keyword>
<sequence length="298" mass="32589">MTSLHHRPLRFGLGVFTPRTRADWVAKARRAESLGFDVVSVSDHLGMPAPMTTLALAAEATERIRVGTLVLNTQFYNPTVLARDIATVDHYTGGRVEIGLGAGYDKAQFDAAGLPWSAPRERVDHLERTVEELRRILGGPGRAGLTPPPDQPHGPPLMIAGRGRRVLRLAAEHADIIGFTGTVPVRDGEGLRLGGLDEITRQVDEVRALLGDRARDVELNVPIHRVLASGPLGDVTDVWQNNLDLDAAELAQLPSILIGSPRDCADQLRERGERFGLTYFSVLEPEMEAFAKVIEELR</sequence>